<proteinExistence type="predicted"/>
<accession>A0A1G8EP75</accession>
<dbReference type="Proteomes" id="UP000181870">
    <property type="component" value="Unassembled WGS sequence"/>
</dbReference>
<protein>
    <submittedName>
        <fullName evidence="1">Uncharacterized protein</fullName>
    </submittedName>
</protein>
<dbReference type="EMBL" id="FNDO01000011">
    <property type="protein sequence ID" value="SDH71713.1"/>
    <property type="molecule type" value="Genomic_DNA"/>
</dbReference>
<sequence length="567" mass="63653">MSIRKNTNPRSLDLQPELQDILLRNGMQAHIHASSNGFQLVVQGHDYPVLNYPISERQLQALTDWGTNSANKKAYNTFTNLVANDFDMPKNFVHARNANGRVAMGLHGYRIGVGEYGRNPMPSFRQGWRAMGMHGPVPFLGWTPRQQDGFHLRRINGGLYYPAGAPMVPNRPDGRMKPGELQSGGYGFYWKGQQPSVKQDVLQDLQTVIQPIQARPRTTQPAEPYKDVITSPVYFTNEKWQEVLTSHGLIIDPTTKTLTVQSASSPADLQYDLKPEELKLLTSNSLKEVPLEQRLETLYAILKEDFAGSITMDVLNSKESINIPLSEKAKAEINQQLGLGQEQQQGQMMDDEQNQLVDQEQQQNIHPELAPLQEGGVQMNGNDLQYIDENKGWYREGRHGREVSVDEIRVEPITNRPTEQTANKEKEGQQTEGKYSMTAIIDGQVVSHEITQKQYDKFMAIDDYHRMKLFSKVFPEVEMKGRGDGDGVGLGVKIGAALLAGATVLGELGRGFHHHGSAPEVYMEHHHGPEPRAYFKPGVDTPMDVAARNFEAAANTEMMHRELHHGM</sequence>
<evidence type="ECO:0000313" key="2">
    <source>
        <dbReference type="Proteomes" id="UP000181870"/>
    </source>
</evidence>
<dbReference type="AlphaFoldDB" id="A0A1G8EP75"/>
<reference evidence="1 2" key="1">
    <citation type="submission" date="2016-10" db="EMBL/GenBank/DDBJ databases">
        <authorList>
            <person name="de Groot N.N."/>
        </authorList>
    </citation>
    <scope>NUCLEOTIDE SEQUENCE [LARGE SCALE GENOMIC DNA]</scope>
    <source>
        <strain evidence="1 2">NLAE-zl-C57</strain>
    </source>
</reference>
<gene>
    <name evidence="1" type="ORF">SAMN05192582_101130</name>
</gene>
<evidence type="ECO:0000313" key="1">
    <source>
        <dbReference type="EMBL" id="SDH71713.1"/>
    </source>
</evidence>
<name>A0A1G8EP75_BACOV</name>
<organism evidence="1 2">
    <name type="scientific">Bacteroides ovatus</name>
    <dbReference type="NCBI Taxonomy" id="28116"/>
    <lineage>
        <taxon>Bacteria</taxon>
        <taxon>Pseudomonadati</taxon>
        <taxon>Bacteroidota</taxon>
        <taxon>Bacteroidia</taxon>
        <taxon>Bacteroidales</taxon>
        <taxon>Bacteroidaceae</taxon>
        <taxon>Bacteroides</taxon>
    </lineage>
</organism>
<dbReference type="RefSeq" id="WP_074636783.1">
    <property type="nucleotide sequence ID" value="NZ_FNDO01000011.1"/>
</dbReference>